<comment type="caution">
    <text evidence="2">The sequence shown here is derived from an EMBL/GenBank/DDBJ whole genome shotgun (WGS) entry which is preliminary data.</text>
</comment>
<name>A0ABN1YKE6_9ACTN</name>
<protein>
    <submittedName>
        <fullName evidence="2">Uncharacterized protein</fullName>
    </submittedName>
</protein>
<proteinExistence type="predicted"/>
<evidence type="ECO:0000256" key="1">
    <source>
        <dbReference type="SAM" id="MobiDB-lite"/>
    </source>
</evidence>
<dbReference type="EMBL" id="BAAAIZ010000009">
    <property type="protein sequence ID" value="GAA1416481.1"/>
    <property type="molecule type" value="Genomic_DNA"/>
</dbReference>
<feature type="compositionally biased region" description="Basic residues" evidence="1">
    <location>
        <begin position="32"/>
        <end position="42"/>
    </location>
</feature>
<evidence type="ECO:0000313" key="2">
    <source>
        <dbReference type="EMBL" id="GAA1416481.1"/>
    </source>
</evidence>
<feature type="region of interest" description="Disordered" evidence="1">
    <location>
        <begin position="1"/>
        <end position="98"/>
    </location>
</feature>
<gene>
    <name evidence="2" type="ORF">GCM10009601_08570</name>
</gene>
<dbReference type="Proteomes" id="UP001500973">
    <property type="component" value="Unassembled WGS sequence"/>
</dbReference>
<evidence type="ECO:0000313" key="3">
    <source>
        <dbReference type="Proteomes" id="UP001500973"/>
    </source>
</evidence>
<sequence>MPAFRSNVRATRPGGRNPAAHSSRVPGPTTRPIRRRVRRLPAKKGEVSAPGTEEADKAAHAGEARKAGDSGPPAACHASDPTAVGDARPGRAGAGEAA</sequence>
<feature type="compositionally biased region" description="Low complexity" evidence="1">
    <location>
        <begin position="83"/>
        <end position="98"/>
    </location>
</feature>
<keyword evidence="3" id="KW-1185">Reference proteome</keyword>
<reference evidence="2 3" key="1">
    <citation type="journal article" date="2019" name="Int. J. Syst. Evol. Microbiol.">
        <title>The Global Catalogue of Microorganisms (GCM) 10K type strain sequencing project: providing services to taxonomists for standard genome sequencing and annotation.</title>
        <authorList>
            <consortium name="The Broad Institute Genomics Platform"/>
            <consortium name="The Broad Institute Genome Sequencing Center for Infectious Disease"/>
            <person name="Wu L."/>
            <person name="Ma J."/>
        </authorList>
    </citation>
    <scope>NUCLEOTIDE SEQUENCE [LARGE SCALE GENOMIC DNA]</scope>
    <source>
        <strain evidence="2 3">JCM 11756</strain>
    </source>
</reference>
<feature type="compositionally biased region" description="Basic and acidic residues" evidence="1">
    <location>
        <begin position="54"/>
        <end position="68"/>
    </location>
</feature>
<organism evidence="2 3">
    <name type="scientific">Streptomyces thermospinosisporus</name>
    <dbReference type="NCBI Taxonomy" id="161482"/>
    <lineage>
        <taxon>Bacteria</taxon>
        <taxon>Bacillati</taxon>
        <taxon>Actinomycetota</taxon>
        <taxon>Actinomycetes</taxon>
        <taxon>Kitasatosporales</taxon>
        <taxon>Streptomycetaceae</taxon>
        <taxon>Streptomyces</taxon>
    </lineage>
</organism>
<accession>A0ABN1YKE6</accession>